<reference evidence="2" key="1">
    <citation type="submission" date="2019-01" db="EMBL/GenBank/DDBJ databases">
        <title>Draft genome sequences of three monokaryotic isolates of the white-rot basidiomycete fungus Dichomitus squalens.</title>
        <authorList>
            <consortium name="DOE Joint Genome Institute"/>
            <person name="Lopez S.C."/>
            <person name="Andreopoulos B."/>
            <person name="Pangilinan J."/>
            <person name="Lipzen A."/>
            <person name="Riley R."/>
            <person name="Ahrendt S."/>
            <person name="Ng V."/>
            <person name="Barry K."/>
            <person name="Daum C."/>
            <person name="Grigoriev I.V."/>
            <person name="Hilden K.S."/>
            <person name="Makela M.R."/>
            <person name="de Vries R.P."/>
        </authorList>
    </citation>
    <scope>NUCLEOTIDE SEQUENCE [LARGE SCALE GENOMIC DNA]</scope>
    <source>
        <strain evidence="2">OM18370.1</strain>
    </source>
</reference>
<evidence type="ECO:0000256" key="1">
    <source>
        <dbReference type="SAM" id="MobiDB-lite"/>
    </source>
</evidence>
<proteinExistence type="predicted"/>
<dbReference type="AlphaFoldDB" id="A0A4Q9N3F6"/>
<organism evidence="2">
    <name type="scientific">Dichomitus squalens</name>
    <dbReference type="NCBI Taxonomy" id="114155"/>
    <lineage>
        <taxon>Eukaryota</taxon>
        <taxon>Fungi</taxon>
        <taxon>Dikarya</taxon>
        <taxon>Basidiomycota</taxon>
        <taxon>Agaricomycotina</taxon>
        <taxon>Agaricomycetes</taxon>
        <taxon>Polyporales</taxon>
        <taxon>Polyporaceae</taxon>
        <taxon>Dichomitus</taxon>
    </lineage>
</organism>
<sequence length="577" mass="64516">MASNRDSAELLTPPLSAVASDFGKAFPFGDAQGTDASRATLRYERRMGDTELSYFLPSRQAGVNDMSLHLGFRAKESVARRSRVRAVWAILRMRHPLLCARAEMHDYDDVRFVFDAPSSAQDALLSADANLEYRMQTKDELMESFMNGPRTLSNDRLSYLIISEPITSPELMPTPPRTPSPALSEPHEPELEAADDEGHQEAERTHQYELLICAMHFIGDGMALHTFANEFFGLLGGEKSEDELQDMLEDEWRSRWAVAPEECALPSALEDNMPLSPAKFRRVAAKVDFQLSEQRLVGGQVFPRRKHPERHTIIPTVTFPEDRTKAILKKCKAHGVSVSAALFAICNVAWVRTAAEGCNRELPTLMYSALNLRPYFTRKPTSELWNSYWYLAIGYFNVVLPSFLPSASAPEGQESTFWLRAQQAKAQSTKAAKNPLMASRAHEMSRKRGAQARAWGREDDEREKGTWMPPPPPPPAQSAPVKESAFPARAKAPSSALIGLSLLGNLDGIYKHATFPNTELHTLTTGSRQRHGGMLLFGYTFKGKLWISLGYDENGFADGVIDRFWKEAMDCVDQFLG</sequence>
<protein>
    <recommendedName>
        <fullName evidence="3">Alcohol acetyltransferase</fullName>
    </recommendedName>
</protein>
<feature type="region of interest" description="Disordered" evidence="1">
    <location>
        <begin position="167"/>
        <end position="202"/>
    </location>
</feature>
<dbReference type="OrthoDB" id="3355480at2759"/>
<feature type="compositionally biased region" description="Basic and acidic residues" evidence="1">
    <location>
        <begin position="185"/>
        <end position="202"/>
    </location>
</feature>
<dbReference type="Gene3D" id="3.30.559.10">
    <property type="entry name" value="Chloramphenicol acetyltransferase-like domain"/>
    <property type="match status" value="1"/>
</dbReference>
<evidence type="ECO:0008006" key="3">
    <source>
        <dbReference type="Google" id="ProtNLM"/>
    </source>
</evidence>
<accession>A0A4Q9N3F6</accession>
<dbReference type="InterPro" id="IPR023213">
    <property type="entry name" value="CAT-like_dom_sf"/>
</dbReference>
<gene>
    <name evidence="2" type="ORF">BD311DRAFT_746688</name>
</gene>
<evidence type="ECO:0000313" key="2">
    <source>
        <dbReference type="EMBL" id="TBU34725.1"/>
    </source>
</evidence>
<feature type="compositionally biased region" description="Basic and acidic residues" evidence="1">
    <location>
        <begin position="455"/>
        <end position="465"/>
    </location>
</feature>
<dbReference type="PANTHER" id="PTHR28037">
    <property type="entry name" value="ALCOHOL O-ACETYLTRANSFERASE 1-RELATED"/>
    <property type="match status" value="1"/>
</dbReference>
<name>A0A4Q9N3F6_9APHY</name>
<feature type="region of interest" description="Disordered" evidence="1">
    <location>
        <begin position="429"/>
        <end position="485"/>
    </location>
</feature>
<dbReference type="InterPro" id="IPR052058">
    <property type="entry name" value="Alcohol_O-acetyltransferase"/>
</dbReference>
<dbReference type="Gene3D" id="3.30.559.30">
    <property type="entry name" value="Nonribosomal peptide synthetase, condensation domain"/>
    <property type="match status" value="1"/>
</dbReference>
<dbReference type="EMBL" id="ML143388">
    <property type="protein sequence ID" value="TBU34725.1"/>
    <property type="molecule type" value="Genomic_DNA"/>
</dbReference>
<feature type="compositionally biased region" description="Pro residues" evidence="1">
    <location>
        <begin position="468"/>
        <end position="477"/>
    </location>
</feature>
<dbReference type="Proteomes" id="UP000292957">
    <property type="component" value="Unassembled WGS sequence"/>
</dbReference>
<dbReference type="PANTHER" id="PTHR28037:SF1">
    <property type="entry name" value="ALCOHOL O-ACETYLTRANSFERASE 1-RELATED"/>
    <property type="match status" value="1"/>
</dbReference>